<dbReference type="InterPro" id="IPR036925">
    <property type="entry name" value="TIF_IF2_dom3_sf"/>
</dbReference>
<evidence type="ECO:0000313" key="15">
    <source>
        <dbReference type="EMBL" id="KAF2747566.1"/>
    </source>
</evidence>
<evidence type="ECO:0000256" key="9">
    <source>
        <dbReference type="ARBA" id="ARBA00025162"/>
    </source>
</evidence>
<evidence type="ECO:0000256" key="11">
    <source>
        <dbReference type="PROSITE-ProRule" id="PRU00047"/>
    </source>
</evidence>
<dbReference type="EMBL" id="MU006572">
    <property type="protein sequence ID" value="KAF2747566.1"/>
    <property type="molecule type" value="Genomic_DNA"/>
</dbReference>
<feature type="domain" description="CCHC-type" evidence="13">
    <location>
        <begin position="266"/>
        <end position="282"/>
    </location>
</feature>
<feature type="compositionally biased region" description="Basic and acidic residues" evidence="12">
    <location>
        <begin position="350"/>
        <end position="371"/>
    </location>
</feature>
<dbReference type="InterPro" id="IPR005225">
    <property type="entry name" value="Small_GTP-bd"/>
</dbReference>
<dbReference type="InterPro" id="IPR044145">
    <property type="entry name" value="IF2_II"/>
</dbReference>
<dbReference type="PROSITE" id="PS51722">
    <property type="entry name" value="G_TR_2"/>
    <property type="match status" value="1"/>
</dbReference>
<dbReference type="Pfam" id="PF04760">
    <property type="entry name" value="IF2_N"/>
    <property type="match status" value="1"/>
</dbReference>
<dbReference type="InterPro" id="IPR000795">
    <property type="entry name" value="T_Tr_GTP-bd_dom"/>
</dbReference>
<protein>
    <recommendedName>
        <fullName evidence="10">Translation initiation factor IF-2, mitochondrial</fullName>
    </recommendedName>
</protein>
<evidence type="ECO:0000256" key="6">
    <source>
        <dbReference type="ARBA" id="ARBA00022946"/>
    </source>
</evidence>
<dbReference type="Pfam" id="PF00098">
    <property type="entry name" value="zf-CCHC"/>
    <property type="match status" value="1"/>
</dbReference>
<evidence type="ECO:0000256" key="8">
    <source>
        <dbReference type="ARBA" id="ARBA00023134"/>
    </source>
</evidence>
<feature type="compositionally biased region" description="Basic and acidic residues" evidence="12">
    <location>
        <begin position="787"/>
        <end position="801"/>
    </location>
</feature>
<feature type="compositionally biased region" description="Polar residues" evidence="12">
    <location>
        <begin position="148"/>
        <end position="175"/>
    </location>
</feature>
<keyword evidence="11" id="KW-0479">Metal-binding</keyword>
<dbReference type="NCBIfam" id="TIGR00231">
    <property type="entry name" value="small_GTP"/>
    <property type="match status" value="1"/>
</dbReference>
<dbReference type="HAMAP" id="MF_00100_B">
    <property type="entry name" value="IF_2_B"/>
    <property type="match status" value="1"/>
</dbReference>
<dbReference type="OrthoDB" id="361630at2759"/>
<dbReference type="InterPro" id="IPR023115">
    <property type="entry name" value="TIF_IF2_dom3"/>
</dbReference>
<feature type="region of interest" description="Disordered" evidence="12">
    <location>
        <begin position="323"/>
        <end position="342"/>
    </location>
</feature>
<reference evidence="15" key="1">
    <citation type="journal article" date="2020" name="Stud. Mycol.">
        <title>101 Dothideomycetes genomes: a test case for predicting lifestyles and emergence of pathogens.</title>
        <authorList>
            <person name="Haridas S."/>
            <person name="Albert R."/>
            <person name="Binder M."/>
            <person name="Bloem J."/>
            <person name="Labutti K."/>
            <person name="Salamov A."/>
            <person name="Andreopoulos B."/>
            <person name="Baker S."/>
            <person name="Barry K."/>
            <person name="Bills G."/>
            <person name="Bluhm B."/>
            <person name="Cannon C."/>
            <person name="Castanera R."/>
            <person name="Culley D."/>
            <person name="Daum C."/>
            <person name="Ezra D."/>
            <person name="Gonzalez J."/>
            <person name="Henrissat B."/>
            <person name="Kuo A."/>
            <person name="Liang C."/>
            <person name="Lipzen A."/>
            <person name="Lutzoni F."/>
            <person name="Magnuson J."/>
            <person name="Mondo S."/>
            <person name="Nolan M."/>
            <person name="Ohm R."/>
            <person name="Pangilinan J."/>
            <person name="Park H.-J."/>
            <person name="Ramirez L."/>
            <person name="Alfaro M."/>
            <person name="Sun H."/>
            <person name="Tritt A."/>
            <person name="Yoshinaga Y."/>
            <person name="Zwiers L.-H."/>
            <person name="Turgeon B."/>
            <person name="Goodwin S."/>
            <person name="Spatafora J."/>
            <person name="Crous P."/>
            <person name="Grigoriev I."/>
        </authorList>
    </citation>
    <scope>NUCLEOTIDE SEQUENCE</scope>
    <source>
        <strain evidence="15">CBS 119925</strain>
    </source>
</reference>
<feature type="domain" description="Tr-type G" evidence="14">
    <location>
        <begin position="498"/>
        <end position="672"/>
    </location>
</feature>
<feature type="compositionally biased region" description="Polar residues" evidence="12">
    <location>
        <begin position="109"/>
        <end position="134"/>
    </location>
</feature>
<dbReference type="GO" id="GO:0003676">
    <property type="term" value="F:nucleic acid binding"/>
    <property type="evidence" value="ECO:0007669"/>
    <property type="project" value="InterPro"/>
</dbReference>
<dbReference type="InterPro" id="IPR000178">
    <property type="entry name" value="TF_IF2_bacterial-like"/>
</dbReference>
<dbReference type="SUPFAM" id="SSF57756">
    <property type="entry name" value="Retrovirus zinc finger-like domains"/>
    <property type="match status" value="1"/>
</dbReference>
<dbReference type="SUPFAM" id="SSF50447">
    <property type="entry name" value="Translation proteins"/>
    <property type="match status" value="2"/>
</dbReference>
<evidence type="ECO:0000256" key="12">
    <source>
        <dbReference type="SAM" id="MobiDB-lite"/>
    </source>
</evidence>
<evidence type="ECO:0000259" key="14">
    <source>
        <dbReference type="PROSITE" id="PS51722"/>
    </source>
</evidence>
<feature type="region of interest" description="Disordered" evidence="12">
    <location>
        <begin position="787"/>
        <end position="811"/>
    </location>
</feature>
<dbReference type="Pfam" id="PF11987">
    <property type="entry name" value="IF-2"/>
    <property type="match status" value="1"/>
</dbReference>
<dbReference type="SUPFAM" id="SSF52540">
    <property type="entry name" value="P-loop containing nucleoside triphosphate hydrolases"/>
    <property type="match status" value="1"/>
</dbReference>
<dbReference type="PANTHER" id="PTHR43381">
    <property type="entry name" value="TRANSLATION INITIATION FACTOR IF-2-RELATED"/>
    <property type="match status" value="1"/>
</dbReference>
<dbReference type="PROSITE" id="PS50158">
    <property type="entry name" value="ZF_CCHC"/>
    <property type="match status" value="1"/>
</dbReference>
<evidence type="ECO:0000256" key="5">
    <source>
        <dbReference type="ARBA" id="ARBA00022917"/>
    </source>
</evidence>
<keyword evidence="4" id="KW-0547">Nucleotide-binding</keyword>
<keyword evidence="3 15" id="KW-0396">Initiation factor</keyword>
<name>A0A6A6VCF2_9PLEO</name>
<dbReference type="Pfam" id="PF00009">
    <property type="entry name" value="GTP_EFTU"/>
    <property type="match status" value="1"/>
</dbReference>
<dbReference type="FunFam" id="3.40.50.10050:FF:000001">
    <property type="entry name" value="Translation initiation factor IF-2"/>
    <property type="match status" value="1"/>
</dbReference>
<evidence type="ECO:0000256" key="1">
    <source>
        <dbReference type="ARBA" id="ARBA00004173"/>
    </source>
</evidence>
<dbReference type="Gene3D" id="4.10.60.10">
    <property type="entry name" value="Zinc finger, CCHC-type"/>
    <property type="match status" value="1"/>
</dbReference>
<dbReference type="PANTHER" id="PTHR43381:SF20">
    <property type="entry name" value="TRANSLATION INITIATION FACTOR IF-2, MITOCHONDRIAL"/>
    <property type="match status" value="1"/>
</dbReference>
<keyword evidence="8" id="KW-0342">GTP-binding</keyword>
<dbReference type="AlphaFoldDB" id="A0A6A6VCF2"/>
<dbReference type="InterPro" id="IPR001878">
    <property type="entry name" value="Znf_CCHC"/>
</dbReference>
<evidence type="ECO:0000256" key="2">
    <source>
        <dbReference type="ARBA" id="ARBA00007733"/>
    </source>
</evidence>
<dbReference type="Gene3D" id="2.40.30.10">
    <property type="entry name" value="Translation factors"/>
    <property type="match status" value="2"/>
</dbReference>
<dbReference type="GO" id="GO:0003924">
    <property type="term" value="F:GTPase activity"/>
    <property type="evidence" value="ECO:0007669"/>
    <property type="project" value="InterPro"/>
</dbReference>
<organism evidence="15 16">
    <name type="scientific">Sporormia fimetaria CBS 119925</name>
    <dbReference type="NCBI Taxonomy" id="1340428"/>
    <lineage>
        <taxon>Eukaryota</taxon>
        <taxon>Fungi</taxon>
        <taxon>Dikarya</taxon>
        <taxon>Ascomycota</taxon>
        <taxon>Pezizomycotina</taxon>
        <taxon>Dothideomycetes</taxon>
        <taxon>Pleosporomycetidae</taxon>
        <taxon>Pleosporales</taxon>
        <taxon>Sporormiaceae</taxon>
        <taxon>Sporormia</taxon>
    </lineage>
</organism>
<dbReference type="GO" id="GO:0005739">
    <property type="term" value="C:mitochondrion"/>
    <property type="evidence" value="ECO:0007669"/>
    <property type="project" value="UniProtKB-SubCell"/>
</dbReference>
<feature type="compositionally biased region" description="Low complexity" evidence="12">
    <location>
        <begin position="74"/>
        <end position="90"/>
    </location>
</feature>
<comment type="function">
    <text evidence="9">One of the essential components for the initiation of protein synthesis. Protects formylmethionyl-tRNA from spontaneous hydrolysis and promotes its binding to the 30S ribosomal subunits. Also involved in the hydrolysis of GTP during the formation of the 70S ribosomal complex.</text>
</comment>
<dbReference type="Pfam" id="PF22042">
    <property type="entry name" value="EF-G_D2"/>
    <property type="match status" value="1"/>
</dbReference>
<evidence type="ECO:0000256" key="7">
    <source>
        <dbReference type="ARBA" id="ARBA00023128"/>
    </source>
</evidence>
<dbReference type="InterPro" id="IPR053905">
    <property type="entry name" value="EF-G-like_DII"/>
</dbReference>
<dbReference type="SUPFAM" id="SSF52156">
    <property type="entry name" value="Initiation factor IF2/eIF5b, domain 3"/>
    <property type="match status" value="1"/>
</dbReference>
<feature type="compositionally biased region" description="Pro residues" evidence="12">
    <location>
        <begin position="91"/>
        <end position="105"/>
    </location>
</feature>
<dbReference type="InterPro" id="IPR027417">
    <property type="entry name" value="P-loop_NTPase"/>
</dbReference>
<keyword evidence="11" id="KW-0862">Zinc</keyword>
<evidence type="ECO:0000256" key="3">
    <source>
        <dbReference type="ARBA" id="ARBA00022540"/>
    </source>
</evidence>
<evidence type="ECO:0000256" key="4">
    <source>
        <dbReference type="ARBA" id="ARBA00022741"/>
    </source>
</evidence>
<dbReference type="FunFam" id="2.40.30.10:FF:000008">
    <property type="entry name" value="Translation initiation factor IF-2"/>
    <property type="match status" value="1"/>
</dbReference>
<feature type="compositionally biased region" description="Basic and acidic residues" evidence="12">
    <location>
        <begin position="325"/>
        <end position="337"/>
    </location>
</feature>
<dbReference type="Gene3D" id="3.40.50.10050">
    <property type="entry name" value="Translation initiation factor IF- 2, domain 3"/>
    <property type="match status" value="1"/>
</dbReference>
<sequence>MRRASGVRASSAQNICIFCATRQLSAPTTAPASIQLVQRRQLHSSGKALSYASEAQVYKEESRPARPLTPKEQMQLMRQRLQQQQQQKQQPPQPQQPQAQPPQRQPQPNLSQFERSRPGSQNTFGSRPQQQGQRNIPPRGNNFFDYQGRNQNNNRYTPDRGQTNERGQPRQNRYNVNMDARPPMREAPQFGSLGNLRRRNETLGQQILSSATAPRETRPPPLRPKLDDDEIAKLLGSADTGRGKAEAARYERTYTPLARDNRAHMKCLNCGEKGHMSRECPERDQSGGYAADRKSEFNMGASKTSAASQQEVVLQKSEQVLYEPEENRRERDGINERRRGRFMMEEEAPVETRNRYEQPERRQRGAFNDRRARNRVVRGGEEEEEERYVSKMERKRLRAEAKKAAQLEKHEPTPVVLPEYISVANLASLLKLRVEDFVKKLEDLGFEDVQNDHILNAEHAGLVAQEYNFEPIVQVESEDGDLYPAEPLTSEEYALLPPRPPVVTIMGHVDHGKTTILDYIRSSSVAASEFGGITQHIGAFSVGLSSGKKITFLDTPGHAAFETMRARGANVTDIVVLVVAADDSVMPQTVEAIKHAQAAKVPIIVAINKCDKRQADPDRVKLDLGRHGLEVEDFGGDIQTVNVSGKTGLGITDLEEAIMLQSEVLDHRADPTANVEGWVLEGSTKKSGRVATILVRSGTLRRGDFLVAGNTWTRVRTLRNEAGVAVDEVTPGMPVEVDGWREQPIAGDIVLQAPSEERASSVAELRQEKVERLQMAKDVEAINESRRLEAERREAEAKAKDEDADAVSEPVKEASGPEIVSFIVKADVSGSVEAVIDSLVAIGNNEVGTRILRSGVGSPSEFDVEHAAVAKGHIVNFNTVIPSHISALAEEKGVRILDSNIIYRVVEDVKALLSEKLAPKITQRVTGEAEIAAVFEIGLGGQRKLRVAGSKVRNGVVEKGARAKVYREEEVVFDGTITSLKSQKKDVELMRKDTECGIAFQGWEGFEVGDKVQCYEEKSEKRTL</sequence>
<dbReference type="FunFam" id="3.40.50.300:FF:000019">
    <property type="entry name" value="Translation initiation factor IF-2"/>
    <property type="match status" value="1"/>
</dbReference>
<feature type="region of interest" description="Disordered" evidence="12">
    <location>
        <begin position="349"/>
        <end position="388"/>
    </location>
</feature>
<dbReference type="Gene3D" id="3.40.50.300">
    <property type="entry name" value="P-loop containing nucleotide triphosphate hydrolases"/>
    <property type="match status" value="1"/>
</dbReference>
<dbReference type="NCBIfam" id="TIGR00487">
    <property type="entry name" value="IF-2"/>
    <property type="match status" value="1"/>
</dbReference>
<dbReference type="CDD" id="cd03692">
    <property type="entry name" value="mtIF2_IVc"/>
    <property type="match status" value="1"/>
</dbReference>
<dbReference type="InterPro" id="IPR015760">
    <property type="entry name" value="TIF_IF2"/>
</dbReference>
<feature type="region of interest" description="Disordered" evidence="12">
    <location>
        <begin position="206"/>
        <end position="227"/>
    </location>
</feature>
<dbReference type="Proteomes" id="UP000799440">
    <property type="component" value="Unassembled WGS sequence"/>
</dbReference>
<dbReference type="GO" id="GO:0003743">
    <property type="term" value="F:translation initiation factor activity"/>
    <property type="evidence" value="ECO:0007669"/>
    <property type="project" value="UniProtKB-KW"/>
</dbReference>
<dbReference type="InterPro" id="IPR006847">
    <property type="entry name" value="IF2_N"/>
</dbReference>
<dbReference type="SMART" id="SM00343">
    <property type="entry name" value="ZnF_C2HC"/>
    <property type="match status" value="1"/>
</dbReference>
<dbReference type="CDD" id="cd01887">
    <property type="entry name" value="IF2_eIF5B"/>
    <property type="match status" value="1"/>
</dbReference>
<dbReference type="GO" id="GO:0005525">
    <property type="term" value="F:GTP binding"/>
    <property type="evidence" value="ECO:0007669"/>
    <property type="project" value="UniProtKB-KW"/>
</dbReference>
<dbReference type="InterPro" id="IPR009000">
    <property type="entry name" value="Transl_B-barrel_sf"/>
</dbReference>
<comment type="subcellular location">
    <subcellularLocation>
        <location evidence="1">Mitochondrion</location>
    </subcellularLocation>
</comment>
<keyword evidence="7" id="KW-0496">Mitochondrion</keyword>
<dbReference type="PROSITE" id="PS01176">
    <property type="entry name" value="IF2"/>
    <property type="match status" value="1"/>
</dbReference>
<feature type="region of interest" description="Disordered" evidence="12">
    <location>
        <begin position="74"/>
        <end position="193"/>
    </location>
</feature>
<keyword evidence="16" id="KW-1185">Reference proteome</keyword>
<comment type="similarity">
    <text evidence="2">Belongs to the TRAFAC class translation factor GTPase superfamily. Classic translation factor GTPase family. IF-2 subfamily.</text>
</comment>
<keyword evidence="6" id="KW-0809">Transit peptide</keyword>
<evidence type="ECO:0000259" key="13">
    <source>
        <dbReference type="PROSITE" id="PS50158"/>
    </source>
</evidence>
<accession>A0A6A6VCF2</accession>
<keyword evidence="11" id="KW-0863">Zinc-finger</keyword>
<keyword evidence="5" id="KW-0648">Protein biosynthesis</keyword>
<dbReference type="InterPro" id="IPR036875">
    <property type="entry name" value="Znf_CCHC_sf"/>
</dbReference>
<dbReference type="CDD" id="cd03702">
    <property type="entry name" value="IF2_mtIF2_II"/>
    <property type="match status" value="1"/>
</dbReference>
<proteinExistence type="inferred from homology"/>
<gene>
    <name evidence="15" type="ORF">M011DRAFT_519136</name>
</gene>
<evidence type="ECO:0000313" key="16">
    <source>
        <dbReference type="Proteomes" id="UP000799440"/>
    </source>
</evidence>
<dbReference type="GO" id="GO:0008270">
    <property type="term" value="F:zinc ion binding"/>
    <property type="evidence" value="ECO:0007669"/>
    <property type="project" value="UniProtKB-KW"/>
</dbReference>
<evidence type="ECO:0000256" key="10">
    <source>
        <dbReference type="ARBA" id="ARBA00044200"/>
    </source>
</evidence>